<sequence>MNQTDGSSGELRDGMGEREFRELADNAPVMIWRSRTDKLCDWFNKPWLDYVGKPHEQLFGYGWAEDVHPDDFDRCVAIYNNAFDAREAFTMPYRLRRRDGVYRWFLDNGAPFFRNGEFAGYFGSCIDITEQRELEEHQRVLLAELNHRVKNNLQLIIAFLQISKNRASGEEAKTLLQGAISRIQGVGAVQNELHKYTSGVVDLAEYLPDLARSVLRIESGEEATLLTEAQSVSVSFQTASNLGLIVNELIINAIKHGMVNRVHLTIRRLEPGMAQVCVADQGRGFSEAELTPGASSNRAKGMALVDALAHSCNATVTRSNNNGAQVAIRFPAE</sequence>
<dbReference type="PROSITE" id="PS50113">
    <property type="entry name" value="PAC"/>
    <property type="match status" value="1"/>
</dbReference>
<dbReference type="InterPro" id="IPR001610">
    <property type="entry name" value="PAC"/>
</dbReference>
<dbReference type="InterPro" id="IPR036890">
    <property type="entry name" value="HATPase_C_sf"/>
</dbReference>
<dbReference type="Pfam" id="PF13581">
    <property type="entry name" value="HATPase_c_2"/>
    <property type="match status" value="1"/>
</dbReference>
<name>A0ABY4KWY9_9PSED</name>
<accession>A0ABY4KWY9</accession>
<dbReference type="InterPro" id="IPR035965">
    <property type="entry name" value="PAS-like_dom_sf"/>
</dbReference>
<evidence type="ECO:0000259" key="6">
    <source>
        <dbReference type="PROSITE" id="PS50113"/>
    </source>
</evidence>
<dbReference type="InterPro" id="IPR003594">
    <property type="entry name" value="HATPase_dom"/>
</dbReference>
<dbReference type="Gene3D" id="3.30.565.10">
    <property type="entry name" value="Histidine kinase-like ATPase, C-terminal domain"/>
    <property type="match status" value="1"/>
</dbReference>
<organism evidence="7 8">
    <name type="scientific">Pseudomonas knackmussii</name>
    <dbReference type="NCBI Taxonomy" id="65741"/>
    <lineage>
        <taxon>Bacteria</taxon>
        <taxon>Pseudomonadati</taxon>
        <taxon>Pseudomonadota</taxon>
        <taxon>Gammaproteobacteria</taxon>
        <taxon>Pseudomonadales</taxon>
        <taxon>Pseudomonadaceae</taxon>
        <taxon>Pseudomonas</taxon>
    </lineage>
</organism>
<proteinExistence type="predicted"/>
<dbReference type="InterPro" id="IPR013655">
    <property type="entry name" value="PAS_fold_3"/>
</dbReference>
<keyword evidence="4" id="KW-0808">Transferase</keyword>
<dbReference type="PANTHER" id="PTHR43304:SF1">
    <property type="entry name" value="PAC DOMAIN-CONTAINING PROTEIN"/>
    <property type="match status" value="1"/>
</dbReference>
<keyword evidence="8" id="KW-1185">Reference proteome</keyword>
<evidence type="ECO:0000256" key="2">
    <source>
        <dbReference type="ARBA" id="ARBA00012438"/>
    </source>
</evidence>
<dbReference type="Proteomes" id="UP000831189">
    <property type="component" value="Chromosome"/>
</dbReference>
<evidence type="ECO:0000256" key="5">
    <source>
        <dbReference type="ARBA" id="ARBA00022777"/>
    </source>
</evidence>
<dbReference type="SUPFAM" id="SSF55874">
    <property type="entry name" value="ATPase domain of HSP90 chaperone/DNA topoisomerase II/histidine kinase"/>
    <property type="match status" value="1"/>
</dbReference>
<reference evidence="7 8" key="1">
    <citation type="submission" date="2022-04" db="EMBL/GenBank/DDBJ databases">
        <title>Pseudomonas knackmussii B09-2.</title>
        <authorList>
            <person name="Deng Y."/>
        </authorList>
    </citation>
    <scope>NUCLEOTIDE SEQUENCE [LARGE SCALE GENOMIC DNA]</scope>
    <source>
        <strain evidence="7 8">B09-2</strain>
    </source>
</reference>
<dbReference type="InterPro" id="IPR052162">
    <property type="entry name" value="Sensor_kinase/Photoreceptor"/>
</dbReference>
<keyword evidence="5" id="KW-0418">Kinase</keyword>
<evidence type="ECO:0000256" key="1">
    <source>
        <dbReference type="ARBA" id="ARBA00000085"/>
    </source>
</evidence>
<dbReference type="Gene3D" id="3.30.450.20">
    <property type="entry name" value="PAS domain"/>
    <property type="match status" value="1"/>
</dbReference>
<dbReference type="NCBIfam" id="TIGR00229">
    <property type="entry name" value="sensory_box"/>
    <property type="match status" value="1"/>
</dbReference>
<dbReference type="Pfam" id="PF07568">
    <property type="entry name" value="HisKA_2"/>
    <property type="match status" value="1"/>
</dbReference>
<comment type="catalytic activity">
    <reaction evidence="1">
        <text>ATP + protein L-histidine = ADP + protein N-phospho-L-histidine.</text>
        <dbReference type="EC" id="2.7.13.3"/>
    </reaction>
</comment>
<dbReference type="InterPro" id="IPR000014">
    <property type="entry name" value="PAS"/>
</dbReference>
<evidence type="ECO:0000256" key="3">
    <source>
        <dbReference type="ARBA" id="ARBA00022553"/>
    </source>
</evidence>
<dbReference type="Pfam" id="PF08447">
    <property type="entry name" value="PAS_3"/>
    <property type="match status" value="1"/>
</dbReference>
<dbReference type="SUPFAM" id="SSF55785">
    <property type="entry name" value="PYP-like sensor domain (PAS domain)"/>
    <property type="match status" value="1"/>
</dbReference>
<dbReference type="CDD" id="cd00130">
    <property type="entry name" value="PAS"/>
    <property type="match status" value="1"/>
</dbReference>
<dbReference type="InterPro" id="IPR000700">
    <property type="entry name" value="PAS-assoc_C"/>
</dbReference>
<evidence type="ECO:0000313" key="8">
    <source>
        <dbReference type="Proteomes" id="UP000831189"/>
    </source>
</evidence>
<gene>
    <name evidence="7" type="ORF">M0M42_05565</name>
</gene>
<dbReference type="PANTHER" id="PTHR43304">
    <property type="entry name" value="PHYTOCHROME-LIKE PROTEIN CPH1"/>
    <property type="match status" value="1"/>
</dbReference>
<keyword evidence="3" id="KW-0597">Phosphoprotein</keyword>
<dbReference type="InterPro" id="IPR011495">
    <property type="entry name" value="Sig_transdc_His_kin_sub2_dim/P"/>
</dbReference>
<dbReference type="SMART" id="SM00086">
    <property type="entry name" value="PAC"/>
    <property type="match status" value="1"/>
</dbReference>
<evidence type="ECO:0000313" key="7">
    <source>
        <dbReference type="EMBL" id="UPQ83875.1"/>
    </source>
</evidence>
<feature type="domain" description="PAC" evidence="6">
    <location>
        <begin position="89"/>
        <end position="140"/>
    </location>
</feature>
<dbReference type="EC" id="2.7.13.3" evidence="2"/>
<dbReference type="SMART" id="SM00091">
    <property type="entry name" value="PAS"/>
    <property type="match status" value="1"/>
</dbReference>
<protein>
    <recommendedName>
        <fullName evidence="2">histidine kinase</fullName>
        <ecNumber evidence="2">2.7.13.3</ecNumber>
    </recommendedName>
</protein>
<dbReference type="EMBL" id="CP096208">
    <property type="protein sequence ID" value="UPQ83875.1"/>
    <property type="molecule type" value="Genomic_DNA"/>
</dbReference>
<evidence type="ECO:0000256" key="4">
    <source>
        <dbReference type="ARBA" id="ARBA00022679"/>
    </source>
</evidence>